<dbReference type="GO" id="GO:0031966">
    <property type="term" value="C:mitochondrial membrane"/>
    <property type="evidence" value="ECO:0007669"/>
    <property type="project" value="UniProtKB-SubCell"/>
</dbReference>
<dbReference type="InterPro" id="IPR023395">
    <property type="entry name" value="MCP_dom_sf"/>
</dbReference>
<dbReference type="InterPro" id="IPR050567">
    <property type="entry name" value="Mitochondrial_Carrier"/>
</dbReference>
<dbReference type="HOGENOM" id="CLU_1655453_0_0_1"/>
<organism evidence="12 13">
    <name type="scientific">Emiliania huxleyi (strain CCMP1516)</name>
    <dbReference type="NCBI Taxonomy" id="280463"/>
    <lineage>
        <taxon>Eukaryota</taxon>
        <taxon>Haptista</taxon>
        <taxon>Haptophyta</taxon>
        <taxon>Prymnesiophyceae</taxon>
        <taxon>Isochrysidales</taxon>
        <taxon>Noelaerhabdaceae</taxon>
        <taxon>Emiliania</taxon>
    </lineage>
</organism>
<dbReference type="SUPFAM" id="SSF103506">
    <property type="entry name" value="Mitochondrial carrier"/>
    <property type="match status" value="1"/>
</dbReference>
<accession>A0A0D3ITA2</accession>
<keyword evidence="8 9" id="KW-0472">Membrane</keyword>
<reference evidence="13" key="1">
    <citation type="journal article" date="2013" name="Nature">
        <title>Pan genome of the phytoplankton Emiliania underpins its global distribution.</title>
        <authorList>
            <person name="Read B.A."/>
            <person name="Kegel J."/>
            <person name="Klute M.J."/>
            <person name="Kuo A."/>
            <person name="Lefebvre S.C."/>
            <person name="Maumus F."/>
            <person name="Mayer C."/>
            <person name="Miller J."/>
            <person name="Monier A."/>
            <person name="Salamov A."/>
            <person name="Young J."/>
            <person name="Aguilar M."/>
            <person name="Claverie J.M."/>
            <person name="Frickenhaus S."/>
            <person name="Gonzalez K."/>
            <person name="Herman E.K."/>
            <person name="Lin Y.C."/>
            <person name="Napier J."/>
            <person name="Ogata H."/>
            <person name="Sarno A.F."/>
            <person name="Shmutz J."/>
            <person name="Schroeder D."/>
            <person name="de Vargas C."/>
            <person name="Verret F."/>
            <person name="von Dassow P."/>
            <person name="Valentin K."/>
            <person name="Van de Peer Y."/>
            <person name="Wheeler G."/>
            <person name="Dacks J.B."/>
            <person name="Delwiche C.F."/>
            <person name="Dyhrman S.T."/>
            <person name="Glockner G."/>
            <person name="John U."/>
            <person name="Richards T."/>
            <person name="Worden A.Z."/>
            <person name="Zhang X."/>
            <person name="Grigoriev I.V."/>
            <person name="Allen A.E."/>
            <person name="Bidle K."/>
            <person name="Borodovsky M."/>
            <person name="Bowler C."/>
            <person name="Brownlee C."/>
            <person name="Cock J.M."/>
            <person name="Elias M."/>
            <person name="Gladyshev V.N."/>
            <person name="Groth M."/>
            <person name="Guda C."/>
            <person name="Hadaegh A."/>
            <person name="Iglesias-Rodriguez M.D."/>
            <person name="Jenkins J."/>
            <person name="Jones B.M."/>
            <person name="Lawson T."/>
            <person name="Leese F."/>
            <person name="Lindquist E."/>
            <person name="Lobanov A."/>
            <person name="Lomsadze A."/>
            <person name="Malik S.B."/>
            <person name="Marsh M.E."/>
            <person name="Mackinder L."/>
            <person name="Mock T."/>
            <person name="Mueller-Roeber B."/>
            <person name="Pagarete A."/>
            <person name="Parker M."/>
            <person name="Probert I."/>
            <person name="Quesneville H."/>
            <person name="Raines C."/>
            <person name="Rensing S.A."/>
            <person name="Riano-Pachon D.M."/>
            <person name="Richier S."/>
            <person name="Rokitta S."/>
            <person name="Shiraiwa Y."/>
            <person name="Soanes D.M."/>
            <person name="van der Giezen M."/>
            <person name="Wahlund T.M."/>
            <person name="Williams B."/>
            <person name="Wilson W."/>
            <person name="Wolfe G."/>
            <person name="Wurch L.L."/>
        </authorList>
    </citation>
    <scope>NUCLEOTIDE SEQUENCE</scope>
</reference>
<keyword evidence="3 10" id="KW-0813">Transport</keyword>
<comment type="subcellular location">
    <subcellularLocation>
        <location evidence="1">Mitochondrion membrane</location>
        <topology evidence="1">Multi-pass membrane protein</topology>
    </subcellularLocation>
</comment>
<dbReference type="Proteomes" id="UP000013827">
    <property type="component" value="Unassembled WGS sequence"/>
</dbReference>
<name>A0A0D3ITA2_EMIH1</name>
<evidence type="ECO:0000313" key="13">
    <source>
        <dbReference type="Proteomes" id="UP000013827"/>
    </source>
</evidence>
<keyword evidence="4 9" id="KW-0812">Transmembrane</keyword>
<dbReference type="PANTHER" id="PTHR45624">
    <property type="entry name" value="MITOCHONDRIAL BASIC AMINO ACIDS TRANSPORTER-RELATED"/>
    <property type="match status" value="1"/>
</dbReference>
<evidence type="ECO:0000256" key="5">
    <source>
        <dbReference type="ARBA" id="ARBA00022737"/>
    </source>
</evidence>
<evidence type="ECO:0000256" key="1">
    <source>
        <dbReference type="ARBA" id="ARBA00004225"/>
    </source>
</evidence>
<comment type="similarity">
    <text evidence="2 10">Belongs to the mitochondrial carrier (TC 2.A.29) family.</text>
</comment>
<sequence length="160" mass="16187">MREDALSSPPRWLGLVSGGIAGATGVLVGHAFDTMKVQAQLGGASPAAAPSTAPLPQRILALYRGILPPLLTTGAVRAVYFAIFENVKLGLGAPPGDTAPLQTVLLAAGVTGCSVAPLTQPFVALKIWQQANGGTLAAASAAMWSRGGLFRLLPSVCDAS</sequence>
<proteinExistence type="inferred from homology"/>
<dbReference type="GeneID" id="17260629"/>
<dbReference type="Gene3D" id="1.50.40.10">
    <property type="entry name" value="Mitochondrial carrier domain"/>
    <property type="match status" value="1"/>
</dbReference>
<feature type="repeat" description="Solcar" evidence="9">
    <location>
        <begin position="9"/>
        <end position="90"/>
    </location>
</feature>
<dbReference type="PROSITE" id="PS50920">
    <property type="entry name" value="SOLCAR"/>
    <property type="match status" value="1"/>
</dbReference>
<evidence type="ECO:0000256" key="6">
    <source>
        <dbReference type="ARBA" id="ARBA00022989"/>
    </source>
</evidence>
<keyword evidence="13" id="KW-1185">Reference proteome</keyword>
<dbReference type="RefSeq" id="XP_005766916.1">
    <property type="nucleotide sequence ID" value="XM_005766859.1"/>
</dbReference>
<dbReference type="Pfam" id="PF00153">
    <property type="entry name" value="Mito_carr"/>
    <property type="match status" value="1"/>
</dbReference>
<evidence type="ECO:0000256" key="2">
    <source>
        <dbReference type="ARBA" id="ARBA00006375"/>
    </source>
</evidence>
<dbReference type="InterPro" id="IPR018108">
    <property type="entry name" value="MCP_transmembrane"/>
</dbReference>
<dbReference type="KEGG" id="ehx:EMIHUDRAFT_196846"/>
<dbReference type="PaxDb" id="2903-EOD14487"/>
<evidence type="ECO:0000256" key="10">
    <source>
        <dbReference type="RuleBase" id="RU000488"/>
    </source>
</evidence>
<feature type="transmembrane region" description="Helical" evidence="11">
    <location>
        <begin position="12"/>
        <end position="32"/>
    </location>
</feature>
<dbReference type="EnsemblProtists" id="EOD14487">
    <property type="protein sequence ID" value="EOD14487"/>
    <property type="gene ID" value="EMIHUDRAFT_196846"/>
</dbReference>
<keyword evidence="5" id="KW-0677">Repeat</keyword>
<evidence type="ECO:0000256" key="7">
    <source>
        <dbReference type="ARBA" id="ARBA00023128"/>
    </source>
</evidence>
<reference evidence="12" key="2">
    <citation type="submission" date="2024-10" db="UniProtKB">
        <authorList>
            <consortium name="EnsemblProtists"/>
        </authorList>
    </citation>
    <scope>IDENTIFICATION</scope>
</reference>
<dbReference type="PANTHER" id="PTHR45624:SF53">
    <property type="entry name" value="MITOCHONDRIAL CARRIER PROTEIN"/>
    <property type="match status" value="1"/>
</dbReference>
<evidence type="ECO:0000256" key="4">
    <source>
        <dbReference type="ARBA" id="ARBA00022692"/>
    </source>
</evidence>
<evidence type="ECO:0000256" key="8">
    <source>
        <dbReference type="ARBA" id="ARBA00023136"/>
    </source>
</evidence>
<evidence type="ECO:0000256" key="9">
    <source>
        <dbReference type="PROSITE-ProRule" id="PRU00282"/>
    </source>
</evidence>
<dbReference type="AlphaFoldDB" id="A0A0D3ITA2"/>
<evidence type="ECO:0000256" key="11">
    <source>
        <dbReference type="SAM" id="Phobius"/>
    </source>
</evidence>
<keyword evidence="6 11" id="KW-1133">Transmembrane helix</keyword>
<protein>
    <submittedName>
        <fullName evidence="12">Uncharacterized protein</fullName>
    </submittedName>
</protein>
<dbReference type="GO" id="GO:0022857">
    <property type="term" value="F:transmembrane transporter activity"/>
    <property type="evidence" value="ECO:0007669"/>
    <property type="project" value="TreeGrafter"/>
</dbReference>
<evidence type="ECO:0000313" key="12">
    <source>
        <dbReference type="EnsemblProtists" id="EOD14487"/>
    </source>
</evidence>
<keyword evidence="7" id="KW-0496">Mitochondrion</keyword>
<evidence type="ECO:0000256" key="3">
    <source>
        <dbReference type="ARBA" id="ARBA00022448"/>
    </source>
</evidence>